<dbReference type="Pfam" id="PF00534">
    <property type="entry name" value="Glycos_transf_1"/>
    <property type="match status" value="1"/>
</dbReference>
<feature type="domain" description="Glycosyltransferase subfamily 4-like N-terminal" evidence="3">
    <location>
        <begin position="17"/>
        <end position="174"/>
    </location>
</feature>
<reference evidence="5" key="1">
    <citation type="submission" date="2017-09" db="EMBL/GenBank/DDBJ databases">
        <title>Depth-based differentiation of microbial function through sediment-hosted aquifers and enrichment of novel symbionts in the deep terrestrial subsurface.</title>
        <authorList>
            <person name="Probst A.J."/>
            <person name="Ladd B."/>
            <person name="Jarett J.K."/>
            <person name="Geller-Mcgrath D.E."/>
            <person name="Sieber C.M.K."/>
            <person name="Emerson J.B."/>
            <person name="Anantharaman K."/>
            <person name="Thomas B.C."/>
            <person name="Malmstrom R."/>
            <person name="Stieglmeier M."/>
            <person name="Klingl A."/>
            <person name="Woyke T."/>
            <person name="Ryan C.M."/>
            <person name="Banfield J.F."/>
        </authorList>
    </citation>
    <scope>NUCLEOTIDE SEQUENCE [LARGE SCALE GENOMIC DNA]</scope>
</reference>
<dbReference type="FunFam" id="3.40.50.2000:FF:000119">
    <property type="entry name" value="Glycosyl transferase group 1"/>
    <property type="match status" value="1"/>
</dbReference>
<evidence type="ECO:0000313" key="5">
    <source>
        <dbReference type="Proteomes" id="UP000231453"/>
    </source>
</evidence>
<dbReference type="PANTHER" id="PTHR46401:SF2">
    <property type="entry name" value="GLYCOSYLTRANSFERASE WBBK-RELATED"/>
    <property type="match status" value="1"/>
</dbReference>
<organism evidence="4 5">
    <name type="scientific">Candidatus Magasanikbacteria bacterium CG_4_10_14_0_2_um_filter_33_14</name>
    <dbReference type="NCBI Taxonomy" id="1974636"/>
    <lineage>
        <taxon>Bacteria</taxon>
        <taxon>Candidatus Magasanikiibacteriota</taxon>
    </lineage>
</organism>
<accession>A0A2M7VAZ2</accession>
<dbReference type="PANTHER" id="PTHR46401">
    <property type="entry name" value="GLYCOSYLTRANSFERASE WBBK-RELATED"/>
    <property type="match status" value="1"/>
</dbReference>
<dbReference type="InterPro" id="IPR001296">
    <property type="entry name" value="Glyco_trans_1"/>
</dbReference>
<dbReference type="Proteomes" id="UP000231453">
    <property type="component" value="Unassembled WGS sequence"/>
</dbReference>
<dbReference type="CDD" id="cd03809">
    <property type="entry name" value="GT4_MtfB-like"/>
    <property type="match status" value="1"/>
</dbReference>
<evidence type="ECO:0000259" key="2">
    <source>
        <dbReference type="Pfam" id="PF00534"/>
    </source>
</evidence>
<dbReference type="SUPFAM" id="SSF53756">
    <property type="entry name" value="UDP-Glycosyltransferase/glycogen phosphorylase"/>
    <property type="match status" value="1"/>
</dbReference>
<evidence type="ECO:0000256" key="1">
    <source>
        <dbReference type="ARBA" id="ARBA00022679"/>
    </source>
</evidence>
<dbReference type="AlphaFoldDB" id="A0A2M7VAZ2"/>
<evidence type="ECO:0008006" key="6">
    <source>
        <dbReference type="Google" id="ProtNLM"/>
    </source>
</evidence>
<keyword evidence="1" id="KW-0808">Transferase</keyword>
<dbReference type="GO" id="GO:0016757">
    <property type="term" value="F:glycosyltransferase activity"/>
    <property type="evidence" value="ECO:0007669"/>
    <property type="project" value="InterPro"/>
</dbReference>
<evidence type="ECO:0000313" key="4">
    <source>
        <dbReference type="EMBL" id="PIZ96099.1"/>
    </source>
</evidence>
<dbReference type="EMBL" id="PFPL01000033">
    <property type="protein sequence ID" value="PIZ96099.1"/>
    <property type="molecule type" value="Genomic_DNA"/>
</dbReference>
<evidence type="ECO:0000259" key="3">
    <source>
        <dbReference type="Pfam" id="PF13439"/>
    </source>
</evidence>
<name>A0A2M7VAZ2_9BACT</name>
<comment type="caution">
    <text evidence="4">The sequence shown here is derived from an EMBL/GenBank/DDBJ whole genome shotgun (WGS) entry which is preliminary data.</text>
</comment>
<dbReference type="InterPro" id="IPR028098">
    <property type="entry name" value="Glyco_trans_4-like_N"/>
</dbReference>
<dbReference type="Pfam" id="PF13439">
    <property type="entry name" value="Glyco_transf_4"/>
    <property type="match status" value="1"/>
</dbReference>
<protein>
    <recommendedName>
        <fullName evidence="6">Glycosyltransferase family 1 protein</fullName>
    </recommendedName>
</protein>
<sequence>MKIGIDVSYVNNDQKTGVEWYVVYLLEKLKKIIPKEYEVILYTSRPLLNDLAIDLPENWKEKILSWPPKIFWTQLRLSFEMFFHKPDTFFVPAHVCPLIHPKNTIVTIHDIASLRFPKSYSKIENWYYLWSVKFALKSVAKVIVPSNFTKKEIGCLNLKKELLEKIKVVYHGFNEVYQNNFSDVVKKNILNKYNIGSKFLLSISRLEYKKNTLGIVKAFEILKKQEKNKDLQLVLVGKAGFGFEEVKEAIQTSFYKKDIILPGWVEEDDLPIILSAAQIFVFPSLYEGFGLPILQAMSAGVPVVTSNFSSLPEVGGDACLYVAPANYQDIADKVEIFLTDEKLRQEKIILGKKRAKEFSWEKCAKETFELLIK</sequence>
<proteinExistence type="predicted"/>
<gene>
    <name evidence="4" type="ORF">COX80_02085</name>
</gene>
<feature type="domain" description="Glycosyl transferase family 1" evidence="2">
    <location>
        <begin position="192"/>
        <end position="347"/>
    </location>
</feature>
<dbReference type="Gene3D" id="3.40.50.2000">
    <property type="entry name" value="Glycogen Phosphorylase B"/>
    <property type="match status" value="2"/>
</dbReference>